<organism evidence="1 2">
    <name type="scientific">Cuscuta epithymum</name>
    <dbReference type="NCBI Taxonomy" id="186058"/>
    <lineage>
        <taxon>Eukaryota</taxon>
        <taxon>Viridiplantae</taxon>
        <taxon>Streptophyta</taxon>
        <taxon>Embryophyta</taxon>
        <taxon>Tracheophyta</taxon>
        <taxon>Spermatophyta</taxon>
        <taxon>Magnoliopsida</taxon>
        <taxon>eudicotyledons</taxon>
        <taxon>Gunneridae</taxon>
        <taxon>Pentapetalae</taxon>
        <taxon>asterids</taxon>
        <taxon>lamiids</taxon>
        <taxon>Solanales</taxon>
        <taxon>Convolvulaceae</taxon>
        <taxon>Cuscuteae</taxon>
        <taxon>Cuscuta</taxon>
        <taxon>Cuscuta subgen. Cuscuta</taxon>
    </lineage>
</organism>
<protein>
    <submittedName>
        <fullName evidence="1">Uncharacterized protein</fullName>
    </submittedName>
</protein>
<dbReference type="EMBL" id="CAMAPF010000959">
    <property type="protein sequence ID" value="CAH9130258.1"/>
    <property type="molecule type" value="Genomic_DNA"/>
</dbReference>
<gene>
    <name evidence="1" type="ORF">CEPIT_LOCUS30491</name>
</gene>
<keyword evidence="2" id="KW-1185">Reference proteome</keyword>
<dbReference type="AlphaFoldDB" id="A0AAV0F401"/>
<evidence type="ECO:0000313" key="2">
    <source>
        <dbReference type="Proteomes" id="UP001152523"/>
    </source>
</evidence>
<name>A0AAV0F401_9ASTE</name>
<reference evidence="1" key="1">
    <citation type="submission" date="2022-07" db="EMBL/GenBank/DDBJ databases">
        <authorList>
            <person name="Macas J."/>
            <person name="Novak P."/>
            <person name="Neumann P."/>
        </authorList>
    </citation>
    <scope>NUCLEOTIDE SEQUENCE</scope>
</reference>
<comment type="caution">
    <text evidence="1">The sequence shown here is derived from an EMBL/GenBank/DDBJ whole genome shotgun (WGS) entry which is preliminary data.</text>
</comment>
<sequence>MKGGKYYNSVGSQVFVRRLRNPNQFSWPELIFYLKIPNEMCSEDPDRKLLNPQSALSPLSSSPPFLVSHSGKIFLSNSSIVGQSHPCIFYKISRKSLPEDVIRVPHLFVYFQFSLYRY</sequence>
<proteinExistence type="predicted"/>
<dbReference type="Proteomes" id="UP001152523">
    <property type="component" value="Unassembled WGS sequence"/>
</dbReference>
<accession>A0AAV0F401</accession>
<evidence type="ECO:0000313" key="1">
    <source>
        <dbReference type="EMBL" id="CAH9130258.1"/>
    </source>
</evidence>